<comment type="caution">
    <text evidence="1">The sequence shown here is derived from an EMBL/GenBank/DDBJ whole genome shotgun (WGS) entry which is preliminary data.</text>
</comment>
<proteinExistence type="predicted"/>
<evidence type="ECO:0000313" key="2">
    <source>
        <dbReference type="Proteomes" id="UP000186583"/>
    </source>
</evidence>
<protein>
    <submittedName>
        <fullName evidence="1">Uncharacterized protein</fullName>
    </submittedName>
</protein>
<sequence>MVGVAGRSKGCRACRRRKKGHVLTETRTTNIVSSSAIFNNQIVVTARELMKHASMTDGISL</sequence>
<dbReference type="AlphaFoldDB" id="A0A1Q8S114"/>
<gene>
    <name evidence="1" type="ORF">CCHL11_02815</name>
</gene>
<dbReference type="EMBL" id="MPGH01000044">
    <property type="protein sequence ID" value="OLN94291.1"/>
    <property type="molecule type" value="Genomic_DNA"/>
</dbReference>
<organism evidence="1 2">
    <name type="scientific">Colletotrichum chlorophyti</name>
    <dbReference type="NCBI Taxonomy" id="708187"/>
    <lineage>
        <taxon>Eukaryota</taxon>
        <taxon>Fungi</taxon>
        <taxon>Dikarya</taxon>
        <taxon>Ascomycota</taxon>
        <taxon>Pezizomycotina</taxon>
        <taxon>Sordariomycetes</taxon>
        <taxon>Hypocreomycetidae</taxon>
        <taxon>Glomerellales</taxon>
        <taxon>Glomerellaceae</taxon>
        <taxon>Colletotrichum</taxon>
    </lineage>
</organism>
<dbReference type="Proteomes" id="UP000186583">
    <property type="component" value="Unassembled WGS sequence"/>
</dbReference>
<evidence type="ECO:0000313" key="1">
    <source>
        <dbReference type="EMBL" id="OLN94291.1"/>
    </source>
</evidence>
<reference evidence="1 2" key="1">
    <citation type="submission" date="2016-11" db="EMBL/GenBank/DDBJ databases">
        <title>Draft Genome Assembly of Colletotrichum chlorophyti a pathogen of herbaceous plants.</title>
        <authorList>
            <person name="Gan P."/>
            <person name="Narusaka M."/>
            <person name="Tsushima A."/>
            <person name="Narusaka Y."/>
            <person name="Takano Y."/>
            <person name="Shirasu K."/>
        </authorList>
    </citation>
    <scope>NUCLEOTIDE SEQUENCE [LARGE SCALE GENOMIC DNA]</scope>
    <source>
        <strain evidence="1 2">NTL11</strain>
    </source>
</reference>
<name>A0A1Q8S114_9PEZI</name>
<accession>A0A1Q8S114</accession>
<keyword evidence="2" id="KW-1185">Reference proteome</keyword>